<evidence type="ECO:0000313" key="2">
    <source>
        <dbReference type="WBParaSite" id="SCUD_0000157501-mRNA-1"/>
    </source>
</evidence>
<reference evidence="2" key="1">
    <citation type="submission" date="2016-06" db="UniProtKB">
        <authorList>
            <consortium name="WormBaseParasite"/>
        </authorList>
    </citation>
    <scope>IDENTIFICATION</scope>
</reference>
<evidence type="ECO:0000256" key="1">
    <source>
        <dbReference type="SAM" id="Phobius"/>
    </source>
</evidence>
<feature type="transmembrane region" description="Helical" evidence="1">
    <location>
        <begin position="53"/>
        <end position="71"/>
    </location>
</feature>
<sequence>IRLLTPYIIISINIGWSVFLFIFWTTISKPAWILLQITRLIDFKNRNSRIQEFSDLFIIFTGYFIFIRISVS</sequence>
<dbReference type="WBParaSite" id="SCUD_0000157501-mRNA-1">
    <property type="protein sequence ID" value="SCUD_0000157501-mRNA-1"/>
    <property type="gene ID" value="SCUD_0000157501"/>
</dbReference>
<feature type="transmembrane region" description="Helical" evidence="1">
    <location>
        <begin position="6"/>
        <end position="32"/>
    </location>
</feature>
<protein>
    <submittedName>
        <fullName evidence="2">DUF3397 family protein</fullName>
    </submittedName>
</protein>
<keyword evidence="1" id="KW-0812">Transmembrane</keyword>
<proteinExistence type="predicted"/>
<name>A0A183JFV8_9TREM</name>
<dbReference type="AlphaFoldDB" id="A0A183JFV8"/>
<keyword evidence="1" id="KW-0472">Membrane</keyword>
<keyword evidence="1" id="KW-1133">Transmembrane helix</keyword>
<accession>A0A183JFV8</accession>
<organism evidence="2">
    <name type="scientific">Schistosoma curassoni</name>
    <dbReference type="NCBI Taxonomy" id="6186"/>
    <lineage>
        <taxon>Eukaryota</taxon>
        <taxon>Metazoa</taxon>
        <taxon>Spiralia</taxon>
        <taxon>Lophotrochozoa</taxon>
        <taxon>Platyhelminthes</taxon>
        <taxon>Trematoda</taxon>
        <taxon>Digenea</taxon>
        <taxon>Strigeidida</taxon>
        <taxon>Schistosomatoidea</taxon>
        <taxon>Schistosomatidae</taxon>
        <taxon>Schistosoma</taxon>
    </lineage>
</organism>